<feature type="transmembrane region" description="Helical" evidence="2">
    <location>
        <begin position="99"/>
        <end position="116"/>
    </location>
</feature>
<dbReference type="InterPro" id="IPR007379">
    <property type="entry name" value="Tim44-like_dom"/>
</dbReference>
<dbReference type="SUPFAM" id="SSF54427">
    <property type="entry name" value="NTF2-like"/>
    <property type="match status" value="1"/>
</dbReference>
<feature type="domain" description="Tim44-like" evidence="4">
    <location>
        <begin position="160"/>
        <end position="290"/>
    </location>
</feature>
<dbReference type="SMART" id="SM00978">
    <property type="entry name" value="Tim44"/>
    <property type="match status" value="1"/>
</dbReference>
<dbReference type="Gene3D" id="3.10.450.240">
    <property type="match status" value="1"/>
</dbReference>
<evidence type="ECO:0000256" key="2">
    <source>
        <dbReference type="SAM" id="Phobius"/>
    </source>
</evidence>
<evidence type="ECO:0000256" key="3">
    <source>
        <dbReference type="SAM" id="SignalP"/>
    </source>
</evidence>
<dbReference type="EMBL" id="SACQ01000001">
    <property type="protein sequence ID" value="RVU32106.1"/>
    <property type="molecule type" value="Genomic_DNA"/>
</dbReference>
<keyword evidence="3" id="KW-0732">Signal</keyword>
<evidence type="ECO:0000313" key="6">
    <source>
        <dbReference type="Proteomes" id="UP000282818"/>
    </source>
</evidence>
<keyword evidence="2" id="KW-1133">Transmembrane helix</keyword>
<dbReference type="AlphaFoldDB" id="A0A437QC61"/>
<dbReference type="PANTHER" id="PTHR41542">
    <property type="entry name" value="BLL5807 PROTEIN"/>
    <property type="match status" value="1"/>
</dbReference>
<reference evidence="5 6" key="1">
    <citation type="submission" date="2019-01" db="EMBL/GenBank/DDBJ databases">
        <authorList>
            <person name="Chen W.-M."/>
        </authorList>
    </citation>
    <scope>NUCLEOTIDE SEQUENCE [LARGE SCALE GENOMIC DNA]</scope>
    <source>
        <strain evidence="5 6">HPM-16</strain>
    </source>
</reference>
<feature type="signal peptide" evidence="3">
    <location>
        <begin position="1"/>
        <end position="25"/>
    </location>
</feature>
<dbReference type="Proteomes" id="UP000282818">
    <property type="component" value="Unassembled WGS sequence"/>
</dbReference>
<organism evidence="5 6">
    <name type="scientific">Neptunomonas marina</name>
    <dbReference type="NCBI Taxonomy" id="1815562"/>
    <lineage>
        <taxon>Bacteria</taxon>
        <taxon>Pseudomonadati</taxon>
        <taxon>Pseudomonadota</taxon>
        <taxon>Gammaproteobacteria</taxon>
        <taxon>Oceanospirillales</taxon>
        <taxon>Oceanospirillaceae</taxon>
        <taxon>Neptunomonas</taxon>
    </lineage>
</organism>
<proteinExistence type="predicted"/>
<comment type="caution">
    <text evidence="5">The sequence shown here is derived from an EMBL/GenBank/DDBJ whole genome shotgun (WGS) entry which is preliminary data.</text>
</comment>
<dbReference type="RefSeq" id="WP_127692275.1">
    <property type="nucleotide sequence ID" value="NZ_SACQ01000001.1"/>
</dbReference>
<accession>A0A437QC61</accession>
<feature type="region of interest" description="Disordered" evidence="1">
    <location>
        <begin position="129"/>
        <end position="149"/>
    </location>
</feature>
<feature type="chain" id="PRO_5019317958" evidence="3">
    <location>
        <begin position="26"/>
        <end position="291"/>
    </location>
</feature>
<keyword evidence="2" id="KW-0472">Membrane</keyword>
<dbReference type="PANTHER" id="PTHR41542:SF1">
    <property type="entry name" value="BLL5807 PROTEIN"/>
    <property type="match status" value="1"/>
</dbReference>
<keyword evidence="2" id="KW-0812">Transmembrane</keyword>
<evidence type="ECO:0000313" key="5">
    <source>
        <dbReference type="EMBL" id="RVU32106.1"/>
    </source>
</evidence>
<sequence>MRKLVLSLMMVVVTFGMGVAPEVEAKRLGGGSSLGKSFSAPKKVKPAAAPAGQNAAQKTATAPAKKKGFGGMLGGLLAGGLLAALFFGGAFEGIQFMDILLLALLAFGVFMLVARWKRSQAGPQYAAAGAGNQYRSTPEPVQPAPQQPEHHFTPMSAANTQLQEAELVLPQWFNKVSFLEGAKQHFVHLQDAWDRQDWTDIETYTDAELLGLLKAEREKLPADQKTDVVSVMAELINFIDKQDHVIASIHFYGWIKESQDAQATEFSEIWHLSRDMQQENANWFIVGIEQP</sequence>
<protein>
    <submittedName>
        <fullName evidence="5">Tim44 domain-containing protein</fullName>
    </submittedName>
</protein>
<gene>
    <name evidence="5" type="ORF">EOE65_00160</name>
</gene>
<evidence type="ECO:0000259" key="4">
    <source>
        <dbReference type="SMART" id="SM00978"/>
    </source>
</evidence>
<dbReference type="InterPro" id="IPR032710">
    <property type="entry name" value="NTF2-like_dom_sf"/>
</dbReference>
<name>A0A437QC61_9GAMM</name>
<dbReference type="Pfam" id="PF04280">
    <property type="entry name" value="Tim44"/>
    <property type="match status" value="1"/>
</dbReference>
<feature type="transmembrane region" description="Helical" evidence="2">
    <location>
        <begin position="68"/>
        <end position="87"/>
    </location>
</feature>
<keyword evidence="6" id="KW-1185">Reference proteome</keyword>
<evidence type="ECO:0000256" key="1">
    <source>
        <dbReference type="SAM" id="MobiDB-lite"/>
    </source>
</evidence>